<protein>
    <submittedName>
        <fullName evidence="1">Uncharacterized protein</fullName>
    </submittedName>
</protein>
<dbReference type="EMBL" id="KN716409">
    <property type="protein sequence ID" value="KJH45408.1"/>
    <property type="molecule type" value="Genomic_DNA"/>
</dbReference>
<keyword evidence="2" id="KW-1185">Reference proteome</keyword>
<sequence>MPGIKVVSIDVDSFLIPPTLIEVSSKAIQFNILLNQLWSQRSQVDQLQRVTSFLPQTSVNDMSLEKGQHVERL</sequence>
<reference evidence="1 2" key="1">
    <citation type="submission" date="2013-11" db="EMBL/GenBank/DDBJ databases">
        <title>Draft genome of the bovine lungworm Dictyocaulus viviparus.</title>
        <authorList>
            <person name="Mitreva M."/>
        </authorList>
    </citation>
    <scope>NUCLEOTIDE SEQUENCE [LARGE SCALE GENOMIC DNA]</scope>
    <source>
        <strain evidence="1 2">HannoverDv2000</strain>
    </source>
</reference>
<reference evidence="2" key="2">
    <citation type="journal article" date="2016" name="Sci. Rep.">
        <title>Dictyocaulus viviparus genome, variome and transcriptome elucidate lungworm biology and support future intervention.</title>
        <authorList>
            <person name="McNulty S.N."/>
            <person name="Strube C."/>
            <person name="Rosa B.A."/>
            <person name="Martin J.C."/>
            <person name="Tyagi R."/>
            <person name="Choi Y.J."/>
            <person name="Wang Q."/>
            <person name="Hallsworth Pepin K."/>
            <person name="Zhang X."/>
            <person name="Ozersky P."/>
            <person name="Wilson R.K."/>
            <person name="Sternberg P.W."/>
            <person name="Gasser R.B."/>
            <person name="Mitreva M."/>
        </authorList>
    </citation>
    <scope>NUCLEOTIDE SEQUENCE [LARGE SCALE GENOMIC DNA]</scope>
    <source>
        <strain evidence="2">HannoverDv2000</strain>
    </source>
</reference>
<accession>A0A0D8XLA0</accession>
<name>A0A0D8XLA0_DICVI</name>
<evidence type="ECO:0000313" key="2">
    <source>
        <dbReference type="Proteomes" id="UP000053766"/>
    </source>
</evidence>
<dbReference type="Proteomes" id="UP000053766">
    <property type="component" value="Unassembled WGS sequence"/>
</dbReference>
<proteinExistence type="predicted"/>
<organism evidence="1 2">
    <name type="scientific">Dictyocaulus viviparus</name>
    <name type="common">Bovine lungworm</name>
    <dbReference type="NCBI Taxonomy" id="29172"/>
    <lineage>
        <taxon>Eukaryota</taxon>
        <taxon>Metazoa</taxon>
        <taxon>Ecdysozoa</taxon>
        <taxon>Nematoda</taxon>
        <taxon>Chromadorea</taxon>
        <taxon>Rhabditida</taxon>
        <taxon>Rhabditina</taxon>
        <taxon>Rhabditomorpha</taxon>
        <taxon>Strongyloidea</taxon>
        <taxon>Metastrongylidae</taxon>
        <taxon>Dictyocaulus</taxon>
    </lineage>
</organism>
<gene>
    <name evidence="1" type="ORF">DICVIV_08532</name>
</gene>
<dbReference type="AlphaFoldDB" id="A0A0D8XLA0"/>
<evidence type="ECO:0000313" key="1">
    <source>
        <dbReference type="EMBL" id="KJH45408.1"/>
    </source>
</evidence>